<dbReference type="Gramene" id="KQJ81454">
    <property type="protein sequence ID" value="KQJ81454"/>
    <property type="gene ID" value="BRADI_5g00806v3"/>
</dbReference>
<evidence type="ECO:0000256" key="1">
    <source>
        <dbReference type="SAM" id="MobiDB-lite"/>
    </source>
</evidence>
<reference evidence="3" key="3">
    <citation type="submission" date="2018-08" db="UniProtKB">
        <authorList>
            <consortium name="EnsemblPlants"/>
        </authorList>
    </citation>
    <scope>IDENTIFICATION</scope>
    <source>
        <strain evidence="3">cv. Bd21</strain>
    </source>
</reference>
<proteinExistence type="predicted"/>
<dbReference type="Proteomes" id="UP000008810">
    <property type="component" value="Chromosome 5"/>
</dbReference>
<dbReference type="EMBL" id="CM000884">
    <property type="protein sequence ID" value="KQJ81454.2"/>
    <property type="molecule type" value="Genomic_DNA"/>
</dbReference>
<sequence length="166" mass="17757">MKHDRAEEVASDGDGEIKSQNPAEAAEAAPQTEGLSSKRASSAGPSGDGDAMIKSQKVAEGDKAEAGKAKRIAKVPQKYIDLLRNGGFPRLPTFDGPSKSRSPAVQARVAHCKALVDELRAYNAGILAQYDELGHAYHEVEEEPWIDEAMARQLARKKPIPPPASS</sequence>
<protein>
    <submittedName>
        <fullName evidence="2 3">Uncharacterized protein</fullName>
    </submittedName>
</protein>
<feature type="compositionally biased region" description="Basic and acidic residues" evidence="1">
    <location>
        <begin position="57"/>
        <end position="68"/>
    </location>
</feature>
<gene>
    <name evidence="2" type="ORF">BRADI_5g00806v3</name>
</gene>
<reference evidence="2" key="2">
    <citation type="submission" date="2017-06" db="EMBL/GenBank/DDBJ databases">
        <title>WGS assembly of Brachypodium distachyon.</title>
        <authorList>
            <consortium name="The International Brachypodium Initiative"/>
            <person name="Lucas S."/>
            <person name="Harmon-Smith M."/>
            <person name="Lail K."/>
            <person name="Tice H."/>
            <person name="Grimwood J."/>
            <person name="Bruce D."/>
            <person name="Barry K."/>
            <person name="Shu S."/>
            <person name="Lindquist E."/>
            <person name="Wang M."/>
            <person name="Pitluck S."/>
            <person name="Vogel J.P."/>
            <person name="Garvin D.F."/>
            <person name="Mockler T.C."/>
            <person name="Schmutz J."/>
            <person name="Rokhsar D."/>
            <person name="Bevan M.W."/>
        </authorList>
    </citation>
    <scope>NUCLEOTIDE SEQUENCE</scope>
    <source>
        <strain evidence="2">Bd21</strain>
    </source>
</reference>
<dbReference type="AlphaFoldDB" id="A0A0Q3E169"/>
<keyword evidence="4" id="KW-1185">Reference proteome</keyword>
<dbReference type="InParanoid" id="A0A0Q3E169"/>
<evidence type="ECO:0000313" key="4">
    <source>
        <dbReference type="Proteomes" id="UP000008810"/>
    </source>
</evidence>
<feature type="region of interest" description="Disordered" evidence="1">
    <location>
        <begin position="1"/>
        <end position="70"/>
    </location>
</feature>
<feature type="compositionally biased region" description="Polar residues" evidence="1">
    <location>
        <begin position="33"/>
        <end position="44"/>
    </location>
</feature>
<organism evidence="2">
    <name type="scientific">Brachypodium distachyon</name>
    <name type="common">Purple false brome</name>
    <name type="synonym">Trachynia distachya</name>
    <dbReference type="NCBI Taxonomy" id="15368"/>
    <lineage>
        <taxon>Eukaryota</taxon>
        <taxon>Viridiplantae</taxon>
        <taxon>Streptophyta</taxon>
        <taxon>Embryophyta</taxon>
        <taxon>Tracheophyta</taxon>
        <taxon>Spermatophyta</taxon>
        <taxon>Magnoliopsida</taxon>
        <taxon>Liliopsida</taxon>
        <taxon>Poales</taxon>
        <taxon>Poaceae</taxon>
        <taxon>BOP clade</taxon>
        <taxon>Pooideae</taxon>
        <taxon>Stipodae</taxon>
        <taxon>Brachypodieae</taxon>
        <taxon>Brachypodium</taxon>
    </lineage>
</organism>
<accession>A0A0Q3E169</accession>
<reference evidence="2 3" key="1">
    <citation type="journal article" date="2010" name="Nature">
        <title>Genome sequencing and analysis of the model grass Brachypodium distachyon.</title>
        <authorList>
            <consortium name="International Brachypodium Initiative"/>
        </authorList>
    </citation>
    <scope>NUCLEOTIDE SEQUENCE [LARGE SCALE GENOMIC DNA]</scope>
    <source>
        <strain evidence="2 3">Bd21</strain>
    </source>
</reference>
<name>A0A0Q3E169_BRADI</name>
<dbReference type="EnsemblPlants" id="KQJ81454">
    <property type="protein sequence ID" value="KQJ81454"/>
    <property type="gene ID" value="BRADI_5g00806v3"/>
</dbReference>
<evidence type="ECO:0000313" key="2">
    <source>
        <dbReference type="EMBL" id="KQJ81454.2"/>
    </source>
</evidence>
<evidence type="ECO:0000313" key="3">
    <source>
        <dbReference type="EnsemblPlants" id="KQJ81454"/>
    </source>
</evidence>